<name>A0A0L6W3N9_9FIRM</name>
<keyword evidence="2" id="KW-1185">Reference proteome</keyword>
<gene>
    <name evidence="1" type="ORF">Tfer_1524</name>
</gene>
<accession>A0A0L6W3N9</accession>
<reference evidence="2" key="1">
    <citation type="submission" date="2015-07" db="EMBL/GenBank/DDBJ databases">
        <title>Complete Genome of Thermincola ferriacetica strain Z-0001T.</title>
        <authorList>
            <person name="Lusk B."/>
            <person name="Badalamenti J.P."/>
            <person name="Parameswaran P."/>
            <person name="Bond D.R."/>
            <person name="Torres C.I."/>
        </authorList>
    </citation>
    <scope>NUCLEOTIDE SEQUENCE [LARGE SCALE GENOMIC DNA]</scope>
    <source>
        <strain evidence="2">Z-0001</strain>
    </source>
</reference>
<dbReference type="EMBL" id="LGTE01000009">
    <property type="protein sequence ID" value="KNZ69709.1"/>
    <property type="molecule type" value="Genomic_DNA"/>
</dbReference>
<dbReference type="Proteomes" id="UP000037175">
    <property type="component" value="Unassembled WGS sequence"/>
</dbReference>
<proteinExistence type="predicted"/>
<organism evidence="1 2">
    <name type="scientific">Thermincola ferriacetica</name>
    <dbReference type="NCBI Taxonomy" id="281456"/>
    <lineage>
        <taxon>Bacteria</taxon>
        <taxon>Bacillati</taxon>
        <taxon>Bacillota</taxon>
        <taxon>Clostridia</taxon>
        <taxon>Eubacteriales</taxon>
        <taxon>Thermincolaceae</taxon>
        <taxon>Thermincola</taxon>
    </lineage>
</organism>
<dbReference type="RefSeq" id="WP_013121814.1">
    <property type="nucleotide sequence ID" value="NZ_LGTE01000009.1"/>
</dbReference>
<evidence type="ECO:0000313" key="2">
    <source>
        <dbReference type="Proteomes" id="UP000037175"/>
    </source>
</evidence>
<sequence>MSLKVAVQKGLYETERVLQDSGYDVVSLEENEEPVDAIVYSGVSNDLTGFDSVDYFGDGTTMGINSPSGVLLINAQGYSPHEVAGILNSKFSGMGE</sequence>
<evidence type="ECO:0000313" key="1">
    <source>
        <dbReference type="EMBL" id="KNZ69709.1"/>
    </source>
</evidence>
<dbReference type="InterPro" id="IPR005370">
    <property type="entry name" value="UPF0180"/>
</dbReference>
<evidence type="ECO:0008006" key="3">
    <source>
        <dbReference type="Google" id="ProtNLM"/>
    </source>
</evidence>
<dbReference type="AlphaFoldDB" id="A0A0L6W3N9"/>
<dbReference type="Pfam" id="PF03698">
    <property type="entry name" value="UPF0180"/>
    <property type="match status" value="1"/>
</dbReference>
<protein>
    <recommendedName>
        <fullName evidence="3">YkuS family protein</fullName>
    </recommendedName>
</protein>
<comment type="caution">
    <text evidence="1">The sequence shown here is derived from an EMBL/GenBank/DDBJ whole genome shotgun (WGS) entry which is preliminary data.</text>
</comment>